<accession>A0ABU8XU25</accession>
<evidence type="ECO:0000256" key="4">
    <source>
        <dbReference type="ARBA" id="ARBA00022741"/>
    </source>
</evidence>
<dbReference type="InterPro" id="IPR017871">
    <property type="entry name" value="ABC_transporter-like_CS"/>
</dbReference>
<keyword evidence="3" id="KW-1003">Cell membrane</keyword>
<dbReference type="Gene3D" id="2.40.50.140">
    <property type="entry name" value="Nucleic acid-binding proteins"/>
    <property type="match status" value="1"/>
</dbReference>
<protein>
    <submittedName>
        <fullName evidence="9">ABC transporter ATP-binding protein</fullName>
    </submittedName>
</protein>
<dbReference type="InterPro" id="IPR015853">
    <property type="entry name" value="ABC_transpr_FbpC"/>
</dbReference>
<evidence type="ECO:0000313" key="9">
    <source>
        <dbReference type="EMBL" id="MEK0084702.1"/>
    </source>
</evidence>
<dbReference type="SUPFAM" id="SSF50331">
    <property type="entry name" value="MOP-like"/>
    <property type="match status" value="1"/>
</dbReference>
<name>A0ABU8XU25_9PROT</name>
<dbReference type="SUPFAM" id="SSF52540">
    <property type="entry name" value="P-loop containing nucleoside triphosphate hydrolases"/>
    <property type="match status" value="1"/>
</dbReference>
<dbReference type="Gene3D" id="2.40.50.100">
    <property type="match status" value="1"/>
</dbReference>
<dbReference type="GO" id="GO:0005524">
    <property type="term" value="F:ATP binding"/>
    <property type="evidence" value="ECO:0007669"/>
    <property type="project" value="UniProtKB-KW"/>
</dbReference>
<gene>
    <name evidence="9" type="ORF">U1T56_16225</name>
</gene>
<keyword evidence="6" id="KW-1278">Translocase</keyword>
<organism evidence="9 10">
    <name type="scientific">Benzoatithermus flavus</name>
    <dbReference type="NCBI Taxonomy" id="3108223"/>
    <lineage>
        <taxon>Bacteria</taxon>
        <taxon>Pseudomonadati</taxon>
        <taxon>Pseudomonadota</taxon>
        <taxon>Alphaproteobacteria</taxon>
        <taxon>Geminicoccales</taxon>
        <taxon>Geminicoccaceae</taxon>
        <taxon>Benzoatithermus</taxon>
    </lineage>
</organism>
<dbReference type="InterPro" id="IPR012340">
    <property type="entry name" value="NA-bd_OB-fold"/>
</dbReference>
<dbReference type="Pfam" id="PF08402">
    <property type="entry name" value="TOBE_2"/>
    <property type="match status" value="1"/>
</dbReference>
<dbReference type="InterPro" id="IPR047641">
    <property type="entry name" value="ABC_transpr_MalK/UgpC-like"/>
</dbReference>
<evidence type="ECO:0000256" key="6">
    <source>
        <dbReference type="ARBA" id="ARBA00022967"/>
    </source>
</evidence>
<dbReference type="Pfam" id="PF00005">
    <property type="entry name" value="ABC_tran"/>
    <property type="match status" value="1"/>
</dbReference>
<comment type="caution">
    <text evidence="9">The sequence shown here is derived from an EMBL/GenBank/DDBJ whole genome shotgun (WGS) entry which is preliminary data.</text>
</comment>
<dbReference type="PANTHER" id="PTHR43875">
    <property type="entry name" value="MALTODEXTRIN IMPORT ATP-BINDING PROTEIN MSMX"/>
    <property type="match status" value="1"/>
</dbReference>
<sequence length="367" mass="40817">MSLRLEGVRRVVRGEVWIDDVTLDLEEGQLYVLLGPTLAGKTSLMRLMAGLDRPDAGRVLVDGTDVTGRSVRERSVAMVYQQFINYPTLTAYENIASPLRLKGMSRSEIDRRVRETARMLHIDHLLERTPGELSGGQQQRLAIARSLVKDARLLLLDEPLVNLDYKLREELRAELRDLFARQRTTVVYATTEPLEALVMGGRVIVMDEGRVRQTGPTVEVYHRPGSLRVAAVFSDPPMNMLKVSVGNGVARSLGGLEIPLGHHLAGLPAAPYTLGIRANHLSIRRHAETDLELDATVELAEISGSETFIHVRRGDLRWVVQEEGVHEHALGQNVRIYLDPTRLYAFGSTGALEIAPPRAGRPGREVR</sequence>
<dbReference type="InterPro" id="IPR003593">
    <property type="entry name" value="AAA+_ATPase"/>
</dbReference>
<dbReference type="InterPro" id="IPR008995">
    <property type="entry name" value="Mo/tungstate-bd_C_term_dom"/>
</dbReference>
<dbReference type="InterPro" id="IPR003439">
    <property type="entry name" value="ABC_transporter-like_ATP-bd"/>
</dbReference>
<comment type="similarity">
    <text evidence="1">Belongs to the ABC transporter superfamily.</text>
</comment>
<dbReference type="PROSITE" id="PS50893">
    <property type="entry name" value="ABC_TRANSPORTER_2"/>
    <property type="match status" value="1"/>
</dbReference>
<dbReference type="Gene3D" id="3.40.50.300">
    <property type="entry name" value="P-loop containing nucleotide triphosphate hydrolases"/>
    <property type="match status" value="1"/>
</dbReference>
<keyword evidence="2" id="KW-0813">Transport</keyword>
<evidence type="ECO:0000256" key="1">
    <source>
        <dbReference type="ARBA" id="ARBA00005417"/>
    </source>
</evidence>
<proteinExistence type="inferred from homology"/>
<dbReference type="InterPro" id="IPR027417">
    <property type="entry name" value="P-loop_NTPase"/>
</dbReference>
<dbReference type="Proteomes" id="UP001375743">
    <property type="component" value="Unassembled WGS sequence"/>
</dbReference>
<evidence type="ECO:0000259" key="8">
    <source>
        <dbReference type="PROSITE" id="PS50893"/>
    </source>
</evidence>
<feature type="domain" description="ABC transporter" evidence="8">
    <location>
        <begin position="3"/>
        <end position="233"/>
    </location>
</feature>
<evidence type="ECO:0000256" key="5">
    <source>
        <dbReference type="ARBA" id="ARBA00022840"/>
    </source>
</evidence>
<dbReference type="SMART" id="SM00382">
    <property type="entry name" value="AAA"/>
    <property type="match status" value="1"/>
</dbReference>
<dbReference type="CDD" id="cd03259">
    <property type="entry name" value="ABC_Carb_Solutes_like"/>
    <property type="match status" value="1"/>
</dbReference>
<dbReference type="EMBL" id="JBBLZC010000017">
    <property type="protein sequence ID" value="MEK0084702.1"/>
    <property type="molecule type" value="Genomic_DNA"/>
</dbReference>
<evidence type="ECO:0000256" key="7">
    <source>
        <dbReference type="ARBA" id="ARBA00023136"/>
    </source>
</evidence>
<dbReference type="InterPro" id="IPR013611">
    <property type="entry name" value="Transp-assoc_OB_typ2"/>
</dbReference>
<evidence type="ECO:0000256" key="2">
    <source>
        <dbReference type="ARBA" id="ARBA00022448"/>
    </source>
</evidence>
<reference evidence="9 10" key="1">
    <citation type="submission" date="2024-01" db="EMBL/GenBank/DDBJ databases">
        <title>Multi-omics insights into the function and evolution of sodium benzoate biodegradation pathways in Benzoatithermus flavus gen. nov., sp. nov. from hot spring.</title>
        <authorList>
            <person name="Hu C.-J."/>
            <person name="Li W.-J."/>
        </authorList>
    </citation>
    <scope>NUCLEOTIDE SEQUENCE [LARGE SCALE GENOMIC DNA]</scope>
    <source>
        <strain evidence="9 10">SYSU G07066</strain>
    </source>
</reference>
<keyword evidence="5 9" id="KW-0067">ATP-binding</keyword>
<dbReference type="RefSeq" id="WP_418160550.1">
    <property type="nucleotide sequence ID" value="NZ_JBBLZC010000017.1"/>
</dbReference>
<dbReference type="PROSITE" id="PS00211">
    <property type="entry name" value="ABC_TRANSPORTER_1"/>
    <property type="match status" value="1"/>
</dbReference>
<keyword evidence="4" id="KW-0547">Nucleotide-binding</keyword>
<keyword evidence="10" id="KW-1185">Reference proteome</keyword>
<evidence type="ECO:0000256" key="3">
    <source>
        <dbReference type="ARBA" id="ARBA00022475"/>
    </source>
</evidence>
<dbReference type="PANTHER" id="PTHR43875:SF15">
    <property type="entry name" value="TREHALOSE IMPORT ATP-BINDING PROTEIN SUGC"/>
    <property type="match status" value="1"/>
</dbReference>
<evidence type="ECO:0000313" key="10">
    <source>
        <dbReference type="Proteomes" id="UP001375743"/>
    </source>
</evidence>
<keyword evidence="7" id="KW-0472">Membrane</keyword>